<dbReference type="EMBL" id="LAZR01011481">
    <property type="protein sequence ID" value="KKM61450.1"/>
    <property type="molecule type" value="Genomic_DNA"/>
</dbReference>
<proteinExistence type="predicted"/>
<organism evidence="1">
    <name type="scientific">marine sediment metagenome</name>
    <dbReference type="NCBI Taxonomy" id="412755"/>
    <lineage>
        <taxon>unclassified sequences</taxon>
        <taxon>metagenomes</taxon>
        <taxon>ecological metagenomes</taxon>
    </lineage>
</organism>
<comment type="caution">
    <text evidence="1">The sequence shown here is derived from an EMBL/GenBank/DDBJ whole genome shotgun (WGS) entry which is preliminary data.</text>
</comment>
<gene>
    <name evidence="1" type="ORF">LCGC14_1531560</name>
</gene>
<name>A0A0F9LBK0_9ZZZZ</name>
<protein>
    <submittedName>
        <fullName evidence="1">Uncharacterized protein</fullName>
    </submittedName>
</protein>
<sequence>MTFRDGSLLWTTFHPDNAGLFTISSSVWRVDAGITVVDDTKFSRFVVELEVDDGISGQFYQAINDAVTSDGQEVQDSIIIDVQDPVPL</sequence>
<accession>A0A0F9LBK0</accession>
<evidence type="ECO:0000313" key="1">
    <source>
        <dbReference type="EMBL" id="KKM61450.1"/>
    </source>
</evidence>
<dbReference type="AlphaFoldDB" id="A0A0F9LBK0"/>
<dbReference type="Pfam" id="PF23148">
    <property type="entry name" value="Gp77"/>
    <property type="match status" value="1"/>
</dbReference>
<reference evidence="1" key="1">
    <citation type="journal article" date="2015" name="Nature">
        <title>Complex archaea that bridge the gap between prokaryotes and eukaryotes.</title>
        <authorList>
            <person name="Spang A."/>
            <person name="Saw J.H."/>
            <person name="Jorgensen S.L."/>
            <person name="Zaremba-Niedzwiedzka K."/>
            <person name="Martijn J."/>
            <person name="Lind A.E."/>
            <person name="van Eijk R."/>
            <person name="Schleper C."/>
            <person name="Guy L."/>
            <person name="Ettema T.J."/>
        </authorList>
    </citation>
    <scope>NUCLEOTIDE SEQUENCE</scope>
</reference>
<dbReference type="InterPro" id="IPR056928">
    <property type="entry name" value="Gp77-like"/>
</dbReference>